<name>Q2G8G1_NOVAD</name>
<keyword evidence="1" id="KW-0812">Transmembrane</keyword>
<dbReference type="RefSeq" id="WP_011445076.1">
    <property type="nucleotide sequence ID" value="NC_007794.1"/>
</dbReference>
<sequence>MTAMGRRLVLLGAGLVMAGMLTGFVSGALANPRMGLVSHLEGLMNGTLMIALGAAWGHVRLSASAERWAWGLLLFGTVANWFATLLAAVWGVGSLTMPLTAAGHTGADWQEWLVGGLLFALSFAMVGAFALVIRGVLAGRE</sequence>
<dbReference type="KEGG" id="nar:Saro_1418"/>
<keyword evidence="3" id="KW-1185">Reference proteome</keyword>
<keyword evidence="1" id="KW-1133">Transmembrane helix</keyword>
<feature type="transmembrane region" description="Helical" evidence="1">
    <location>
        <begin position="43"/>
        <end position="61"/>
    </location>
</feature>
<organism evidence="2 3">
    <name type="scientific">Novosphingobium aromaticivorans (strain ATCC 700278 / DSM 12444 / CCUG 56034 / CIP 105152 / NBRC 16084 / F199)</name>
    <dbReference type="NCBI Taxonomy" id="279238"/>
    <lineage>
        <taxon>Bacteria</taxon>
        <taxon>Pseudomonadati</taxon>
        <taxon>Pseudomonadota</taxon>
        <taxon>Alphaproteobacteria</taxon>
        <taxon>Sphingomonadales</taxon>
        <taxon>Sphingomonadaceae</taxon>
        <taxon>Novosphingobium</taxon>
    </lineage>
</organism>
<feature type="transmembrane region" description="Helical" evidence="1">
    <location>
        <begin position="68"/>
        <end position="92"/>
    </location>
</feature>
<accession>Q2G8G1</accession>
<feature type="transmembrane region" description="Helical" evidence="1">
    <location>
        <begin position="112"/>
        <end position="137"/>
    </location>
</feature>
<dbReference type="EMBL" id="CP000248">
    <property type="protein sequence ID" value="ABD25862.1"/>
    <property type="molecule type" value="Genomic_DNA"/>
</dbReference>
<keyword evidence="1" id="KW-0472">Membrane</keyword>
<dbReference type="PROSITE" id="PS51318">
    <property type="entry name" value="TAT"/>
    <property type="match status" value="1"/>
</dbReference>
<evidence type="ECO:0000313" key="2">
    <source>
        <dbReference type="EMBL" id="ABD25862.1"/>
    </source>
</evidence>
<evidence type="ECO:0000256" key="1">
    <source>
        <dbReference type="SAM" id="Phobius"/>
    </source>
</evidence>
<dbReference type="AlphaFoldDB" id="Q2G8G1"/>
<proteinExistence type="predicted"/>
<dbReference type="Proteomes" id="UP000009134">
    <property type="component" value="Chromosome"/>
</dbReference>
<reference evidence="3" key="1">
    <citation type="submission" date="2006-01" db="EMBL/GenBank/DDBJ databases">
        <title>Complete sequence of Novosphingobium aromaticivorans DSM 12444.</title>
        <authorList>
            <consortium name="US DOE Joint Genome Institute"/>
            <person name="Copeland A."/>
            <person name="Lucas S."/>
            <person name="Lapidus A."/>
            <person name="Barry K."/>
            <person name="Detter J.C."/>
            <person name="Glavina T."/>
            <person name="Hammon N."/>
            <person name="Israni S."/>
            <person name="Pitluck S."/>
            <person name="Chain P."/>
            <person name="Malfatti S."/>
            <person name="Shin M."/>
            <person name="Vergez L."/>
            <person name="Schmutz J."/>
            <person name="Larimer F."/>
            <person name="Land M."/>
            <person name="Kyrpides N."/>
            <person name="Ivanova N."/>
            <person name="Fredrickson J."/>
            <person name="Balkwill D."/>
            <person name="Romine M.F."/>
            <person name="Richardson P."/>
        </authorList>
    </citation>
    <scope>NUCLEOTIDE SEQUENCE [LARGE SCALE GENOMIC DNA]</scope>
    <source>
        <strain evidence="3">ATCC 700278 / DSM 12444 / CCUG 56034 / CIP 105152 / NBRC 16084 / F199</strain>
    </source>
</reference>
<dbReference type="STRING" id="279238.Saro_1418"/>
<protein>
    <submittedName>
        <fullName evidence="2">Putative hydroxylaminobenzene mutase HAB</fullName>
    </submittedName>
</protein>
<gene>
    <name evidence="2" type="ordered locus">Saro_1418</name>
</gene>
<dbReference type="eggNOG" id="ENOG5032W5M">
    <property type="taxonomic scope" value="Bacteria"/>
</dbReference>
<dbReference type="HOGENOM" id="CLU_147303_0_0_5"/>
<evidence type="ECO:0000313" key="3">
    <source>
        <dbReference type="Proteomes" id="UP000009134"/>
    </source>
</evidence>
<dbReference type="InterPro" id="IPR006311">
    <property type="entry name" value="TAT_signal"/>
</dbReference>